<dbReference type="AlphaFoldDB" id="A0AB39TVE2"/>
<dbReference type="EMBL" id="CP163445">
    <property type="protein sequence ID" value="XDQ83202.1"/>
    <property type="molecule type" value="Genomic_DNA"/>
</dbReference>
<name>A0AB39TVE2_9ACTN</name>
<evidence type="ECO:0000313" key="1">
    <source>
        <dbReference type="EMBL" id="XDQ83202.1"/>
    </source>
</evidence>
<gene>
    <name evidence="1" type="ORF">AB2U05_34200</name>
</gene>
<organism evidence="1">
    <name type="scientific">Streptomyces sp. Y1</name>
    <dbReference type="NCBI Taxonomy" id="3238634"/>
    <lineage>
        <taxon>Bacteria</taxon>
        <taxon>Bacillati</taxon>
        <taxon>Actinomycetota</taxon>
        <taxon>Actinomycetes</taxon>
        <taxon>Kitasatosporales</taxon>
        <taxon>Streptomycetaceae</taxon>
        <taxon>Streptomyces</taxon>
    </lineage>
</organism>
<dbReference type="RefSeq" id="WP_369185379.1">
    <property type="nucleotide sequence ID" value="NZ_CP163445.1"/>
</dbReference>
<protein>
    <submittedName>
        <fullName evidence="1">Uncharacterized protein</fullName>
    </submittedName>
</protein>
<sequence length="107" mass="11095">MDFARDARLDLALLDTAGVTGHPRAQGTARFLTARTLERGDGYAARDVLAHPAVAAALTLAEQQQLAESVSACGLDQGGLPAELHETFGAALNRAASALTRILAASR</sequence>
<reference evidence="1" key="1">
    <citation type="submission" date="2024-07" db="EMBL/GenBank/DDBJ databases">
        <authorList>
            <person name="Yu S.T."/>
        </authorList>
    </citation>
    <scope>NUCLEOTIDE SEQUENCE</scope>
    <source>
        <strain evidence="1">Y1</strain>
    </source>
</reference>
<accession>A0AB39TVE2</accession>
<proteinExistence type="predicted"/>